<feature type="compositionally biased region" description="Low complexity" evidence="1">
    <location>
        <begin position="12"/>
        <end position="23"/>
    </location>
</feature>
<dbReference type="Proteomes" id="UP000029078">
    <property type="component" value="Unassembled WGS sequence"/>
</dbReference>
<sequence length="86" mass="9477">MSEPMERHISITSTRTTTTGGNGVVTQMTHTSVHVVASGDCFDPETCCDERERALIAALRAYLRPQHAPQSLIDRLEATLDQCCDE</sequence>
<feature type="region of interest" description="Disordered" evidence="1">
    <location>
        <begin position="1"/>
        <end position="23"/>
    </location>
</feature>
<dbReference type="eggNOG" id="ENOG503082I">
    <property type="taxonomic scope" value="Bacteria"/>
</dbReference>
<dbReference type="EMBL" id="JGZL01000003">
    <property type="protein sequence ID" value="KFI90508.1"/>
    <property type="molecule type" value="Genomic_DNA"/>
</dbReference>
<evidence type="ECO:0000256" key="1">
    <source>
        <dbReference type="SAM" id="MobiDB-lite"/>
    </source>
</evidence>
<reference evidence="2 3" key="1">
    <citation type="submission" date="2014-03" db="EMBL/GenBank/DDBJ databases">
        <title>Genomics of Bifidobacteria.</title>
        <authorList>
            <person name="Ventura M."/>
            <person name="Milani C."/>
            <person name="Lugli G.A."/>
        </authorList>
    </citation>
    <scope>NUCLEOTIDE SEQUENCE [LARGE SCALE GENOMIC DNA]</scope>
    <source>
        <strain evidence="2 3">LMG 21811</strain>
    </source>
</reference>
<dbReference type="AlphaFoldDB" id="A0A087D4Q8"/>
<protein>
    <submittedName>
        <fullName evidence="2">Uncharacterized protein</fullName>
    </submittedName>
</protein>
<comment type="caution">
    <text evidence="2">The sequence shown here is derived from an EMBL/GenBank/DDBJ whole genome shotgun (WGS) entry which is preliminary data.</text>
</comment>
<evidence type="ECO:0000313" key="2">
    <source>
        <dbReference type="EMBL" id="KFI90508.1"/>
    </source>
</evidence>
<dbReference type="RefSeq" id="WP_026646174.1">
    <property type="nucleotide sequence ID" value="NZ_CALLHR010000183.1"/>
</dbReference>
<organism evidence="2 3">
    <name type="scientific">Bifidobacterium ruminantium</name>
    <dbReference type="NCBI Taxonomy" id="78346"/>
    <lineage>
        <taxon>Bacteria</taxon>
        <taxon>Bacillati</taxon>
        <taxon>Actinomycetota</taxon>
        <taxon>Actinomycetes</taxon>
        <taxon>Bifidobacteriales</taxon>
        <taxon>Bifidobacteriaceae</taxon>
        <taxon>Bifidobacterium</taxon>
    </lineage>
</organism>
<proteinExistence type="predicted"/>
<name>A0A087D4Q8_BIFRU</name>
<evidence type="ECO:0000313" key="3">
    <source>
        <dbReference type="Proteomes" id="UP000029078"/>
    </source>
</evidence>
<accession>A0A087D4Q8</accession>
<dbReference type="STRING" id="78346.BRUM_0274"/>
<gene>
    <name evidence="2" type="ORF">BRUM_0274</name>
</gene>
<keyword evidence="3" id="KW-1185">Reference proteome</keyword>